<dbReference type="Pfam" id="PF00151">
    <property type="entry name" value="Lipase"/>
    <property type="match status" value="1"/>
</dbReference>
<evidence type="ECO:0000259" key="5">
    <source>
        <dbReference type="Pfam" id="PF00151"/>
    </source>
</evidence>
<sequence length="260" mass="28177">MDPAQPDFENHPAPIRLDENDAIFVDAIHTNGAPISSGGAGLMQQVGDVDFYVNGGETQPSCPSAIGGALSHIGDLFSGNFKGISDAVACSHGRSHEYFTESINSPCPFTAYPCDTYDKFQQGGCTDCGSRGCSQMGYYSDWYRARGKMYLKTRNSKPFCGYHYSIRVHPAADAVKTKGKVRVRLHGRWGTSDWMDTTEEDINPGAQIHMLAVSATEVGDVDKIDVSYVKSSGGFLWGSSGTDTLKTDRVMVMSGENGER</sequence>
<evidence type="ECO:0000256" key="4">
    <source>
        <dbReference type="RuleBase" id="RU004262"/>
    </source>
</evidence>
<dbReference type="Gene3D" id="3.40.50.1820">
    <property type="entry name" value="alpha/beta hydrolase"/>
    <property type="match status" value="1"/>
</dbReference>
<evidence type="ECO:0000256" key="2">
    <source>
        <dbReference type="ARBA" id="ARBA00010701"/>
    </source>
</evidence>
<dbReference type="InterPro" id="IPR013818">
    <property type="entry name" value="Lipase"/>
</dbReference>
<keyword evidence="7" id="KW-1185">Reference proteome</keyword>
<dbReference type="InterPro" id="IPR036392">
    <property type="entry name" value="PLAT/LH2_dom_sf"/>
</dbReference>
<evidence type="ECO:0000313" key="6">
    <source>
        <dbReference type="EMBL" id="KAL3869077.1"/>
    </source>
</evidence>
<proteinExistence type="inferred from homology"/>
<dbReference type="AlphaFoldDB" id="A0ABD3W8J7"/>
<accession>A0ABD3W8J7</accession>
<dbReference type="PANTHER" id="PTHR11610:SF181">
    <property type="entry name" value="INACTIVE PANCREATIC LIPASE-RELATED PROTEIN 1-LIKE"/>
    <property type="match status" value="1"/>
</dbReference>
<evidence type="ECO:0000313" key="7">
    <source>
        <dbReference type="Proteomes" id="UP001634394"/>
    </source>
</evidence>
<dbReference type="SUPFAM" id="SSF49723">
    <property type="entry name" value="Lipase/lipooxygenase domain (PLAT/LH2 domain)"/>
    <property type="match status" value="1"/>
</dbReference>
<dbReference type="SUPFAM" id="SSF53474">
    <property type="entry name" value="alpha/beta-Hydrolases"/>
    <property type="match status" value="1"/>
</dbReference>
<evidence type="ECO:0000256" key="3">
    <source>
        <dbReference type="ARBA" id="ARBA00022525"/>
    </source>
</evidence>
<dbReference type="EMBL" id="JBJQND010000008">
    <property type="protein sequence ID" value="KAL3869077.1"/>
    <property type="molecule type" value="Genomic_DNA"/>
</dbReference>
<dbReference type="InterPro" id="IPR029058">
    <property type="entry name" value="AB_hydrolase_fold"/>
</dbReference>
<dbReference type="PRINTS" id="PR00821">
    <property type="entry name" value="TAGLIPASE"/>
</dbReference>
<protein>
    <recommendedName>
        <fullName evidence="5">Lipase domain-containing protein</fullName>
    </recommendedName>
</protein>
<comment type="subcellular location">
    <subcellularLocation>
        <location evidence="1">Secreted</location>
    </subcellularLocation>
</comment>
<keyword evidence="3" id="KW-0964">Secreted</keyword>
<feature type="domain" description="Lipase" evidence="5">
    <location>
        <begin position="1"/>
        <end position="159"/>
    </location>
</feature>
<dbReference type="GO" id="GO:0005576">
    <property type="term" value="C:extracellular region"/>
    <property type="evidence" value="ECO:0007669"/>
    <property type="project" value="UniProtKB-SubCell"/>
</dbReference>
<evidence type="ECO:0000256" key="1">
    <source>
        <dbReference type="ARBA" id="ARBA00004613"/>
    </source>
</evidence>
<dbReference type="Proteomes" id="UP001634394">
    <property type="component" value="Unassembled WGS sequence"/>
</dbReference>
<dbReference type="PANTHER" id="PTHR11610">
    <property type="entry name" value="LIPASE"/>
    <property type="match status" value="1"/>
</dbReference>
<comment type="similarity">
    <text evidence="2 4">Belongs to the AB hydrolase superfamily. Lipase family.</text>
</comment>
<gene>
    <name evidence="6" type="ORF">ACJMK2_041803</name>
</gene>
<comment type="caution">
    <text evidence="6">The sequence shown here is derived from an EMBL/GenBank/DDBJ whole genome shotgun (WGS) entry which is preliminary data.</text>
</comment>
<organism evidence="6 7">
    <name type="scientific">Sinanodonta woodiana</name>
    <name type="common">Chinese pond mussel</name>
    <name type="synonym">Anodonta woodiana</name>
    <dbReference type="NCBI Taxonomy" id="1069815"/>
    <lineage>
        <taxon>Eukaryota</taxon>
        <taxon>Metazoa</taxon>
        <taxon>Spiralia</taxon>
        <taxon>Lophotrochozoa</taxon>
        <taxon>Mollusca</taxon>
        <taxon>Bivalvia</taxon>
        <taxon>Autobranchia</taxon>
        <taxon>Heteroconchia</taxon>
        <taxon>Palaeoheterodonta</taxon>
        <taxon>Unionida</taxon>
        <taxon>Unionoidea</taxon>
        <taxon>Unionidae</taxon>
        <taxon>Unioninae</taxon>
        <taxon>Sinanodonta</taxon>
    </lineage>
</organism>
<dbReference type="Gene3D" id="2.60.60.20">
    <property type="entry name" value="PLAT/LH2 domain"/>
    <property type="match status" value="1"/>
</dbReference>
<dbReference type="InterPro" id="IPR000734">
    <property type="entry name" value="TAG_lipase"/>
</dbReference>
<name>A0ABD3W8J7_SINWO</name>
<reference evidence="6 7" key="1">
    <citation type="submission" date="2024-11" db="EMBL/GenBank/DDBJ databases">
        <title>Chromosome-level genome assembly of the freshwater bivalve Anodonta woodiana.</title>
        <authorList>
            <person name="Chen X."/>
        </authorList>
    </citation>
    <scope>NUCLEOTIDE SEQUENCE [LARGE SCALE GENOMIC DNA]</scope>
    <source>
        <strain evidence="6">MN2024</strain>
        <tissue evidence="6">Gills</tissue>
    </source>
</reference>